<name>A0A427AZA8_ENSVE</name>
<feature type="region of interest" description="Disordered" evidence="1">
    <location>
        <begin position="43"/>
        <end position="62"/>
    </location>
</feature>
<organism evidence="2 3">
    <name type="scientific">Ensete ventricosum</name>
    <name type="common">Abyssinian banana</name>
    <name type="synonym">Musa ensete</name>
    <dbReference type="NCBI Taxonomy" id="4639"/>
    <lineage>
        <taxon>Eukaryota</taxon>
        <taxon>Viridiplantae</taxon>
        <taxon>Streptophyta</taxon>
        <taxon>Embryophyta</taxon>
        <taxon>Tracheophyta</taxon>
        <taxon>Spermatophyta</taxon>
        <taxon>Magnoliopsida</taxon>
        <taxon>Liliopsida</taxon>
        <taxon>Zingiberales</taxon>
        <taxon>Musaceae</taxon>
        <taxon>Ensete</taxon>
    </lineage>
</organism>
<evidence type="ECO:0000313" key="3">
    <source>
        <dbReference type="Proteomes" id="UP000287651"/>
    </source>
</evidence>
<dbReference type="AlphaFoldDB" id="A0A427AZA8"/>
<evidence type="ECO:0000313" key="2">
    <source>
        <dbReference type="EMBL" id="RRT81589.1"/>
    </source>
</evidence>
<comment type="caution">
    <text evidence="2">The sequence shown here is derived from an EMBL/GenBank/DDBJ whole genome shotgun (WGS) entry which is preliminary data.</text>
</comment>
<sequence>MIALHLDDIDLLYTTSRRAPQSRCSEHESRILTKTLSLNRADSFLPDCTTPSTNEKPHETQTSPVEATYIAPSHIKPRRKLERKHKNEEERMQHIIITSFNINTSINQSVRRRTYPPPVEPLDGGVLGWDIERVVLAGDLAVISEGRRRRVGEAALLIALPRVALRRPRVHLPATAAHVTRDVTRDLGRPRSIRRPKANNKVR</sequence>
<feature type="region of interest" description="Disordered" evidence="1">
    <location>
        <begin position="181"/>
        <end position="203"/>
    </location>
</feature>
<dbReference type="EMBL" id="AMZH03000876">
    <property type="protein sequence ID" value="RRT81589.1"/>
    <property type="molecule type" value="Genomic_DNA"/>
</dbReference>
<feature type="compositionally biased region" description="Basic residues" evidence="1">
    <location>
        <begin position="191"/>
        <end position="203"/>
    </location>
</feature>
<dbReference type="Proteomes" id="UP000287651">
    <property type="component" value="Unassembled WGS sequence"/>
</dbReference>
<reference evidence="2 3" key="1">
    <citation type="journal article" date="2014" name="Agronomy (Basel)">
        <title>A Draft Genome Sequence for Ensete ventricosum, the Drought-Tolerant Tree Against Hunger.</title>
        <authorList>
            <person name="Harrison J."/>
            <person name="Moore K.A."/>
            <person name="Paszkiewicz K."/>
            <person name="Jones T."/>
            <person name="Grant M."/>
            <person name="Ambacheew D."/>
            <person name="Muzemil S."/>
            <person name="Studholme D.J."/>
        </authorList>
    </citation>
    <scope>NUCLEOTIDE SEQUENCE [LARGE SCALE GENOMIC DNA]</scope>
</reference>
<accession>A0A427AZA8</accession>
<evidence type="ECO:0000256" key="1">
    <source>
        <dbReference type="SAM" id="MobiDB-lite"/>
    </source>
</evidence>
<gene>
    <name evidence="2" type="ORF">B296_00013052</name>
</gene>
<protein>
    <submittedName>
        <fullName evidence="2">Uncharacterized protein</fullName>
    </submittedName>
</protein>
<proteinExistence type="predicted"/>
<feature type="compositionally biased region" description="Polar residues" evidence="1">
    <location>
        <begin position="49"/>
        <end position="62"/>
    </location>
</feature>